<name>A0A1F5SGD3_9BACT</name>
<dbReference type="AlphaFoldDB" id="A0A1F5SGD3"/>
<dbReference type="InterPro" id="IPR036237">
    <property type="entry name" value="Xyl_isomerase-like_sf"/>
</dbReference>
<evidence type="ECO:0008006" key="3">
    <source>
        <dbReference type="Google" id="ProtNLM"/>
    </source>
</evidence>
<proteinExistence type="predicted"/>
<reference evidence="1 2" key="1">
    <citation type="journal article" date="2016" name="Nat. Commun.">
        <title>Thousands of microbial genomes shed light on interconnected biogeochemical processes in an aquifer system.</title>
        <authorList>
            <person name="Anantharaman K."/>
            <person name="Brown C.T."/>
            <person name="Hug L.A."/>
            <person name="Sharon I."/>
            <person name="Castelle C.J."/>
            <person name="Probst A.J."/>
            <person name="Thomas B.C."/>
            <person name="Singh A."/>
            <person name="Wilkins M.J."/>
            <person name="Karaoz U."/>
            <person name="Brodie E.L."/>
            <person name="Williams K.H."/>
            <person name="Hubbard S.S."/>
            <person name="Banfield J.F."/>
        </authorList>
    </citation>
    <scope>NUCLEOTIDE SEQUENCE [LARGE SCALE GENOMIC DNA]</scope>
</reference>
<dbReference type="STRING" id="1797994.A2227_01085"/>
<evidence type="ECO:0000313" key="1">
    <source>
        <dbReference type="EMBL" id="OGF25778.1"/>
    </source>
</evidence>
<dbReference type="Gene3D" id="3.20.20.150">
    <property type="entry name" value="Divalent-metal-dependent TIM barrel enzymes"/>
    <property type="match status" value="1"/>
</dbReference>
<dbReference type="Proteomes" id="UP000178367">
    <property type="component" value="Unassembled WGS sequence"/>
</dbReference>
<accession>A0A1F5SGD3</accession>
<protein>
    <recommendedName>
        <fullName evidence="3">Xylose isomerase-like TIM barrel domain-containing protein</fullName>
    </recommendedName>
</protein>
<evidence type="ECO:0000313" key="2">
    <source>
        <dbReference type="Proteomes" id="UP000178367"/>
    </source>
</evidence>
<dbReference type="SUPFAM" id="SSF51658">
    <property type="entry name" value="Xylose isomerase-like"/>
    <property type="match status" value="1"/>
</dbReference>
<sequence length="244" mass="28287">MPIIGLTSGFAYETVPPVSPRALRLCRRVGCRAVEINCVGGKAEAERLDDIDLSDVRAFDHVSIHAPCRNTRFADDQATRDLLGKIERACARLRIDLVVFHPDLIDDWNVFSEFDIPIAIENLDNRKKSYRDVCDLKSAFDKFDCRFVLDINHCFANDPTLKLASEMIRVFGDRLAEIHVSGYQGYHELLYRTKQTKILDAIYTLDAPMIIESACPDPERDARKELNYIKKYFRKKDRRERRWM</sequence>
<dbReference type="EMBL" id="MFGB01000020">
    <property type="protein sequence ID" value="OGF25778.1"/>
    <property type="molecule type" value="Genomic_DNA"/>
</dbReference>
<comment type="caution">
    <text evidence="1">The sequence shown here is derived from an EMBL/GenBank/DDBJ whole genome shotgun (WGS) entry which is preliminary data.</text>
</comment>
<organism evidence="1 2">
    <name type="scientific">Candidatus Falkowbacteria bacterium RIFOXYA2_FULL_47_19</name>
    <dbReference type="NCBI Taxonomy" id="1797994"/>
    <lineage>
        <taxon>Bacteria</taxon>
        <taxon>Candidatus Falkowiibacteriota</taxon>
    </lineage>
</organism>
<gene>
    <name evidence="1" type="ORF">A2227_01085</name>
</gene>